<dbReference type="SUPFAM" id="SSF53335">
    <property type="entry name" value="S-adenosyl-L-methionine-dependent methyltransferases"/>
    <property type="match status" value="1"/>
</dbReference>
<dbReference type="OrthoDB" id="8300214at2759"/>
<evidence type="ECO:0000313" key="11">
    <source>
        <dbReference type="Proteomes" id="UP000549394"/>
    </source>
</evidence>
<protein>
    <recommendedName>
        <fullName evidence="5">Arsenite methyltransferase</fullName>
        <ecNumber evidence="4">2.1.1.137</ecNumber>
    </recommendedName>
</protein>
<evidence type="ECO:0000256" key="8">
    <source>
        <dbReference type="ARBA" id="ARBA00048428"/>
    </source>
</evidence>
<evidence type="ECO:0000256" key="2">
    <source>
        <dbReference type="ARBA" id="ARBA00022691"/>
    </source>
</evidence>
<comment type="catalytic activity">
    <reaction evidence="6">
        <text>arsenic triglutathione + [thioredoxin]-dithiol + S-adenosyl-L-methionine + 2 H2O = methylarsonous acid + [thioredoxin]-disulfide + 3 glutathione + S-adenosyl-L-homocysteine + H(+)</text>
        <dbReference type="Rhea" id="RHEA:69460"/>
        <dbReference type="Rhea" id="RHEA-COMP:10698"/>
        <dbReference type="Rhea" id="RHEA-COMP:10700"/>
        <dbReference type="ChEBI" id="CHEBI:15377"/>
        <dbReference type="ChEBI" id="CHEBI:15378"/>
        <dbReference type="ChEBI" id="CHEBI:17826"/>
        <dbReference type="ChEBI" id="CHEBI:29950"/>
        <dbReference type="ChEBI" id="CHEBI:50058"/>
        <dbReference type="ChEBI" id="CHEBI:57856"/>
        <dbReference type="ChEBI" id="CHEBI:57925"/>
        <dbReference type="ChEBI" id="CHEBI:59789"/>
        <dbReference type="ChEBI" id="CHEBI:183640"/>
        <dbReference type="EC" id="2.1.1.137"/>
    </reaction>
</comment>
<dbReference type="InterPro" id="IPR026669">
    <property type="entry name" value="Arsenite_MeTrfase-like"/>
</dbReference>
<proteinExistence type="inferred from homology"/>
<dbReference type="Gene3D" id="3.40.50.150">
    <property type="entry name" value="Vaccinia Virus protein VP39"/>
    <property type="match status" value="1"/>
</dbReference>
<evidence type="ECO:0000256" key="4">
    <source>
        <dbReference type="ARBA" id="ARBA00034521"/>
    </source>
</evidence>
<comment type="catalytic activity">
    <reaction evidence="7">
        <text>arsenic triglutathione + 2 [thioredoxin]-dithiol + 2 S-adenosyl-L-methionine + H2O = dimethylarsinous acid + 2 [thioredoxin]-disulfide + 3 glutathione + 2 S-adenosyl-L-homocysteine + 2 H(+)</text>
        <dbReference type="Rhea" id="RHEA:69464"/>
        <dbReference type="Rhea" id="RHEA-COMP:10698"/>
        <dbReference type="Rhea" id="RHEA-COMP:10700"/>
        <dbReference type="ChEBI" id="CHEBI:15377"/>
        <dbReference type="ChEBI" id="CHEBI:15378"/>
        <dbReference type="ChEBI" id="CHEBI:23808"/>
        <dbReference type="ChEBI" id="CHEBI:29950"/>
        <dbReference type="ChEBI" id="CHEBI:50058"/>
        <dbReference type="ChEBI" id="CHEBI:57856"/>
        <dbReference type="ChEBI" id="CHEBI:57925"/>
        <dbReference type="ChEBI" id="CHEBI:59789"/>
        <dbReference type="ChEBI" id="CHEBI:183640"/>
        <dbReference type="EC" id="2.1.1.137"/>
    </reaction>
</comment>
<accession>A0A7I8WDL9</accession>
<dbReference type="InterPro" id="IPR029063">
    <property type="entry name" value="SAM-dependent_MTases_sf"/>
</dbReference>
<gene>
    <name evidence="10" type="ORF">DGYR_LOCUS13463</name>
</gene>
<comment type="catalytic activity">
    <reaction evidence="8">
        <text>arsenic triglutathione + 3 [thioredoxin]-dithiol + 3 S-adenosyl-L-methionine = trimethylarsine + 3 [thioredoxin]-disulfide + 3 glutathione + 3 S-adenosyl-L-homocysteine + 3 H(+)</text>
        <dbReference type="Rhea" id="RHEA:69432"/>
        <dbReference type="Rhea" id="RHEA-COMP:10698"/>
        <dbReference type="Rhea" id="RHEA-COMP:10700"/>
        <dbReference type="ChEBI" id="CHEBI:15378"/>
        <dbReference type="ChEBI" id="CHEBI:27130"/>
        <dbReference type="ChEBI" id="CHEBI:29950"/>
        <dbReference type="ChEBI" id="CHEBI:50058"/>
        <dbReference type="ChEBI" id="CHEBI:57856"/>
        <dbReference type="ChEBI" id="CHEBI:57925"/>
        <dbReference type="ChEBI" id="CHEBI:59789"/>
        <dbReference type="ChEBI" id="CHEBI:183640"/>
        <dbReference type="EC" id="2.1.1.137"/>
    </reaction>
</comment>
<evidence type="ECO:0000313" key="10">
    <source>
        <dbReference type="EMBL" id="CAD5126206.1"/>
    </source>
</evidence>
<dbReference type="EC" id="2.1.1.137" evidence="4"/>
<name>A0A7I8WDL9_9ANNE</name>
<dbReference type="CDD" id="cd02440">
    <property type="entry name" value="AdoMet_MTases"/>
    <property type="match status" value="1"/>
</dbReference>
<dbReference type="GO" id="GO:0030791">
    <property type="term" value="F:arsenite methyltransferase activity"/>
    <property type="evidence" value="ECO:0007669"/>
    <property type="project" value="UniProtKB-EC"/>
</dbReference>
<keyword evidence="1" id="KW-0808">Transferase</keyword>
<sequence length="335" mass="37693">MTKRILDNVKDYYGKVIESSRDLKTSACTADKHALTKSVKEALSLINEEVNSRYFGCGITLPPALEGCSVLDLGCGAGRDCFCLSKLVGPNGRVTGIDMTPELLDIAKKNVDCHTKTFGYSKPNVEFKSGFIEQLDKAGIERESYDVIVSNCVINLSPDKEAVLSQAFTALKEGGELYFSDMYTDSKLSAEIKNDSILWGEGIAGALHWQDLLEMAKRIGFTTPILYKASPICLIDKHIQTRVGNAKFISATYRLFKLPKHNVPKMLVTYCGNIEGHEHNFKFDIYNNFKTNQRHLVSKELSLIFSTTRYAKYFRIEKYEHTLEKTNPFSIAYEE</sequence>
<dbReference type="PANTHER" id="PTHR43675:SF8">
    <property type="entry name" value="ARSENITE METHYLTRANSFERASE"/>
    <property type="match status" value="1"/>
</dbReference>
<dbReference type="Proteomes" id="UP000549394">
    <property type="component" value="Unassembled WGS sequence"/>
</dbReference>
<keyword evidence="11" id="KW-1185">Reference proteome</keyword>
<comment type="caution">
    <text evidence="10">The sequence shown here is derived from an EMBL/GenBank/DDBJ whole genome shotgun (WGS) entry which is preliminary data.</text>
</comment>
<dbReference type="PANTHER" id="PTHR43675">
    <property type="entry name" value="ARSENITE METHYLTRANSFERASE"/>
    <property type="match status" value="1"/>
</dbReference>
<dbReference type="AlphaFoldDB" id="A0A7I8WDL9"/>
<dbReference type="Gene3D" id="3.40.5.100">
    <property type="match status" value="1"/>
</dbReference>
<evidence type="ECO:0000256" key="1">
    <source>
        <dbReference type="ARBA" id="ARBA00022679"/>
    </source>
</evidence>
<reference evidence="10 11" key="1">
    <citation type="submission" date="2020-08" db="EMBL/GenBank/DDBJ databases">
        <authorList>
            <person name="Hejnol A."/>
        </authorList>
    </citation>
    <scope>NUCLEOTIDE SEQUENCE [LARGE SCALE GENOMIC DNA]</scope>
</reference>
<keyword evidence="2" id="KW-0949">S-adenosyl-L-methionine</keyword>
<feature type="domain" description="Methyltransferase" evidence="9">
    <location>
        <begin position="66"/>
        <end position="217"/>
    </location>
</feature>
<organism evidence="10 11">
    <name type="scientific">Dimorphilus gyrociliatus</name>
    <dbReference type="NCBI Taxonomy" id="2664684"/>
    <lineage>
        <taxon>Eukaryota</taxon>
        <taxon>Metazoa</taxon>
        <taxon>Spiralia</taxon>
        <taxon>Lophotrochozoa</taxon>
        <taxon>Annelida</taxon>
        <taxon>Polychaeta</taxon>
        <taxon>Polychaeta incertae sedis</taxon>
        <taxon>Dinophilidae</taxon>
        <taxon>Dimorphilus</taxon>
    </lineage>
</organism>
<dbReference type="Pfam" id="PF13847">
    <property type="entry name" value="Methyltransf_31"/>
    <property type="match status" value="1"/>
</dbReference>
<comment type="similarity">
    <text evidence="3">Belongs to the methyltransferase superfamily. Arsenite methyltransferase family.</text>
</comment>
<evidence type="ECO:0000256" key="3">
    <source>
        <dbReference type="ARBA" id="ARBA00034487"/>
    </source>
</evidence>
<evidence type="ECO:0000256" key="6">
    <source>
        <dbReference type="ARBA" id="ARBA00047941"/>
    </source>
</evidence>
<dbReference type="InterPro" id="IPR025714">
    <property type="entry name" value="Methyltranfer_dom"/>
</dbReference>
<dbReference type="EMBL" id="CAJFCJ010000034">
    <property type="protein sequence ID" value="CAD5126206.1"/>
    <property type="molecule type" value="Genomic_DNA"/>
</dbReference>
<evidence type="ECO:0000259" key="9">
    <source>
        <dbReference type="Pfam" id="PF13847"/>
    </source>
</evidence>
<evidence type="ECO:0000256" key="7">
    <source>
        <dbReference type="ARBA" id="ARBA00047943"/>
    </source>
</evidence>
<evidence type="ECO:0000256" key="5">
    <source>
        <dbReference type="ARBA" id="ARBA00034545"/>
    </source>
</evidence>